<dbReference type="AlphaFoldDB" id="A0AAU7C6U3"/>
<proteinExistence type="predicted"/>
<dbReference type="Gene3D" id="1.25.40.20">
    <property type="entry name" value="Ankyrin repeat-containing domain"/>
    <property type="match status" value="2"/>
</dbReference>
<dbReference type="Pfam" id="PF13637">
    <property type="entry name" value="Ank_4"/>
    <property type="match status" value="1"/>
</dbReference>
<dbReference type="GO" id="GO:2000812">
    <property type="term" value="P:regulation of barbed-end actin filament capping"/>
    <property type="evidence" value="ECO:0007669"/>
    <property type="project" value="TreeGrafter"/>
</dbReference>
<dbReference type="SUPFAM" id="SSF48403">
    <property type="entry name" value="Ankyrin repeat"/>
    <property type="match status" value="1"/>
</dbReference>
<dbReference type="PANTHER" id="PTHR24189:SF50">
    <property type="entry name" value="ANKYRIN REPEAT AND SOCS BOX PROTEIN 2"/>
    <property type="match status" value="1"/>
</dbReference>
<dbReference type="GO" id="GO:0005737">
    <property type="term" value="C:cytoplasm"/>
    <property type="evidence" value="ECO:0007669"/>
    <property type="project" value="TreeGrafter"/>
</dbReference>
<dbReference type="PROSITE" id="PS50088">
    <property type="entry name" value="ANK_REPEAT"/>
    <property type="match status" value="2"/>
</dbReference>
<dbReference type="InterPro" id="IPR002110">
    <property type="entry name" value="Ankyrin_rpt"/>
</dbReference>
<feature type="repeat" description="ANK" evidence="3">
    <location>
        <begin position="75"/>
        <end position="107"/>
    </location>
</feature>
<dbReference type="SMART" id="SM00248">
    <property type="entry name" value="ANK"/>
    <property type="match status" value="6"/>
</dbReference>
<keyword evidence="1" id="KW-0677">Repeat</keyword>
<name>A0AAU7C6U3_9BACT</name>
<protein>
    <submittedName>
        <fullName evidence="4">Ankyrin repeat domain-containing protein</fullName>
    </submittedName>
</protein>
<evidence type="ECO:0000256" key="2">
    <source>
        <dbReference type="ARBA" id="ARBA00023043"/>
    </source>
</evidence>
<feature type="repeat" description="ANK" evidence="3">
    <location>
        <begin position="113"/>
        <end position="145"/>
    </location>
</feature>
<evidence type="ECO:0000256" key="1">
    <source>
        <dbReference type="ARBA" id="ARBA00022737"/>
    </source>
</evidence>
<dbReference type="PANTHER" id="PTHR24189">
    <property type="entry name" value="MYOTROPHIN"/>
    <property type="match status" value="1"/>
</dbReference>
<sequence>MPDKSEIERQIEDLIHAKDWRGILQLLESGSAKPDETFLVSGYKLALLPVAIEKGWTELAVYLIQHGTEINARGKGIAPIIDACEFQNHQVIEALIDAGAKVNVKAPRSAGETDYTPLMAAAERLDQWAVKRLLRAGADPTVMTHRNQSALHHTLMFYAVKPRPNPAATEIVLELLNAGGSLVGTELHFAIYRRDIAMTRLLLERGCPVNVHFPHNEEDGPKKGNTPLTTLARLNGVDLIGGTFEFEPTEERRLELARLLLSAGADPNLPDAKGWTPLRILVHAGADPHYLQIAEILIGAGADPHYVPPNSKIEAPAALAAKQGLEDYLQLFKTAKPRP</sequence>
<dbReference type="EMBL" id="CP155447">
    <property type="protein sequence ID" value="XBH00840.1"/>
    <property type="molecule type" value="Genomic_DNA"/>
</dbReference>
<accession>A0AAU7C6U3</accession>
<dbReference type="InterPro" id="IPR036770">
    <property type="entry name" value="Ankyrin_rpt-contain_sf"/>
</dbReference>
<gene>
    <name evidence="4" type="ORF">V5E97_21020</name>
</gene>
<keyword evidence="2 3" id="KW-0040">ANK repeat</keyword>
<evidence type="ECO:0000256" key="3">
    <source>
        <dbReference type="PROSITE-ProRule" id="PRU00023"/>
    </source>
</evidence>
<evidence type="ECO:0000313" key="4">
    <source>
        <dbReference type="EMBL" id="XBH00840.1"/>
    </source>
</evidence>
<organism evidence="4">
    <name type="scientific">Singulisphaera sp. Ch08</name>
    <dbReference type="NCBI Taxonomy" id="3120278"/>
    <lineage>
        <taxon>Bacteria</taxon>
        <taxon>Pseudomonadati</taxon>
        <taxon>Planctomycetota</taxon>
        <taxon>Planctomycetia</taxon>
        <taxon>Isosphaerales</taxon>
        <taxon>Isosphaeraceae</taxon>
        <taxon>Singulisphaera</taxon>
    </lineage>
</organism>
<reference evidence="4" key="1">
    <citation type="submission" date="2024-05" db="EMBL/GenBank/DDBJ databases">
        <title>Planctomycetes of the genus Singulisphaera possess chitinolytic capabilities.</title>
        <authorList>
            <person name="Ivanova A."/>
        </authorList>
    </citation>
    <scope>NUCLEOTIDE SEQUENCE</scope>
    <source>
        <strain evidence="4">Ch08T</strain>
    </source>
</reference>
<dbReference type="RefSeq" id="WP_406693518.1">
    <property type="nucleotide sequence ID" value="NZ_CP155447.1"/>
</dbReference>
<dbReference type="InterPro" id="IPR050745">
    <property type="entry name" value="Multifunctional_regulatory"/>
</dbReference>